<dbReference type="AlphaFoldDB" id="A0A9P6DWD4"/>
<dbReference type="OrthoDB" id="2928884at2759"/>
<dbReference type="EMBL" id="MU128941">
    <property type="protein sequence ID" value="KAF9516262.1"/>
    <property type="molecule type" value="Genomic_DNA"/>
</dbReference>
<dbReference type="Proteomes" id="UP000886523">
    <property type="component" value="Unassembled WGS sequence"/>
</dbReference>
<accession>A0A9P6DWD4</accession>
<evidence type="ECO:0000313" key="3">
    <source>
        <dbReference type="Proteomes" id="UP000886523"/>
    </source>
</evidence>
<comment type="caution">
    <text evidence="2">The sequence shown here is derived from an EMBL/GenBank/DDBJ whole genome shotgun (WGS) entry which is preliminary data.</text>
</comment>
<name>A0A9P6DWD4_9AGAM</name>
<keyword evidence="3" id="KW-1185">Reference proteome</keyword>
<evidence type="ECO:0000313" key="2">
    <source>
        <dbReference type="EMBL" id="KAF9516262.1"/>
    </source>
</evidence>
<feature type="domain" description="Retrovirus-related Pol polyprotein from transposon TNT 1-94-like beta-barrel" evidence="1">
    <location>
        <begin position="1"/>
        <end position="70"/>
    </location>
</feature>
<evidence type="ECO:0000259" key="1">
    <source>
        <dbReference type="Pfam" id="PF22936"/>
    </source>
</evidence>
<dbReference type="Pfam" id="PF22936">
    <property type="entry name" value="Pol_BBD"/>
    <property type="match status" value="1"/>
</dbReference>
<organism evidence="2 3">
    <name type="scientific">Hydnum rufescens UP504</name>
    <dbReference type="NCBI Taxonomy" id="1448309"/>
    <lineage>
        <taxon>Eukaryota</taxon>
        <taxon>Fungi</taxon>
        <taxon>Dikarya</taxon>
        <taxon>Basidiomycota</taxon>
        <taxon>Agaricomycotina</taxon>
        <taxon>Agaricomycetes</taxon>
        <taxon>Cantharellales</taxon>
        <taxon>Hydnaceae</taxon>
        <taxon>Hydnum</taxon>
    </lineage>
</organism>
<gene>
    <name evidence="2" type="ORF">BS47DRAFT_1292664</name>
</gene>
<proteinExistence type="predicted"/>
<protein>
    <recommendedName>
        <fullName evidence="1">Retrovirus-related Pol polyprotein from transposon TNT 1-94-like beta-barrel domain-containing protein</fullName>
    </recommendedName>
</protein>
<reference evidence="2" key="1">
    <citation type="journal article" date="2020" name="Nat. Commun.">
        <title>Large-scale genome sequencing of mycorrhizal fungi provides insights into the early evolution of symbiotic traits.</title>
        <authorList>
            <person name="Miyauchi S."/>
            <person name="Kiss E."/>
            <person name="Kuo A."/>
            <person name="Drula E."/>
            <person name="Kohler A."/>
            <person name="Sanchez-Garcia M."/>
            <person name="Morin E."/>
            <person name="Andreopoulos B."/>
            <person name="Barry K.W."/>
            <person name="Bonito G."/>
            <person name="Buee M."/>
            <person name="Carver A."/>
            <person name="Chen C."/>
            <person name="Cichocki N."/>
            <person name="Clum A."/>
            <person name="Culley D."/>
            <person name="Crous P.W."/>
            <person name="Fauchery L."/>
            <person name="Girlanda M."/>
            <person name="Hayes R.D."/>
            <person name="Keri Z."/>
            <person name="LaButti K."/>
            <person name="Lipzen A."/>
            <person name="Lombard V."/>
            <person name="Magnuson J."/>
            <person name="Maillard F."/>
            <person name="Murat C."/>
            <person name="Nolan M."/>
            <person name="Ohm R.A."/>
            <person name="Pangilinan J."/>
            <person name="Pereira M.F."/>
            <person name="Perotto S."/>
            <person name="Peter M."/>
            <person name="Pfister S."/>
            <person name="Riley R."/>
            <person name="Sitrit Y."/>
            <person name="Stielow J.B."/>
            <person name="Szollosi G."/>
            <person name="Zifcakova L."/>
            <person name="Stursova M."/>
            <person name="Spatafora J.W."/>
            <person name="Tedersoo L."/>
            <person name="Vaario L.M."/>
            <person name="Yamada A."/>
            <person name="Yan M."/>
            <person name="Wang P."/>
            <person name="Xu J."/>
            <person name="Bruns T."/>
            <person name="Baldrian P."/>
            <person name="Vilgalys R."/>
            <person name="Dunand C."/>
            <person name="Henrissat B."/>
            <person name="Grigoriev I.V."/>
            <person name="Hibbett D."/>
            <person name="Nagy L.G."/>
            <person name="Martin F.M."/>
        </authorList>
    </citation>
    <scope>NUCLEOTIDE SEQUENCE</scope>
    <source>
        <strain evidence="2">UP504</strain>
    </source>
</reference>
<sequence length="74" mass="8211">MSPRREWFQDNSYENLKQNIPISLGDGSTIHATAKGSIKFRMQVDGTERTIIIPNVLYAPKLATTLLSVAGFTT</sequence>
<dbReference type="InterPro" id="IPR054722">
    <property type="entry name" value="PolX-like_BBD"/>
</dbReference>